<accession>A0A345P7S4</accession>
<dbReference type="InterPro" id="IPR010105">
    <property type="entry name" value="TonB_sidphr_rcpt"/>
</dbReference>
<feature type="signal peptide" evidence="17">
    <location>
        <begin position="1"/>
        <end position="21"/>
    </location>
</feature>
<feature type="short sequence motif" description="TonB box" evidence="15">
    <location>
        <begin position="33"/>
        <end position="39"/>
    </location>
</feature>
<name>A0A345P7S4_9GAMM</name>
<sequence>MRLLSFTLTTLAACVAQQLYAADSVTSEQTLNTITVTATREESTTEKSKSYIVKKSSSATKLDISTKETPQTINVITRQQMEDFGLNNAKAALAATPGIIVQNQETDRTSYSSRGSEISSFQIDGLGMPYDGYNYQNGDIDTFIYDRVEVIKGANGLTASLGDPGATVNFIRKRPTKEFQASAGISYGSWDTKRIEGDISGTLNDAGTVRGRLVAAGQQGDSYLDHYSSKKNIFSGILEADLTDSTLLTVGHYEQRNQPKGNNWGALPLLNTDGQQLSYARSYNPVPEWAKWDKTTKNSFIELKQKLADDWVLNATYNYIKSDENSALVYYYGAPDQSGKGVSILPSAYTDHQTQQLADINLKGSFPLFGYSHELVVGASWSKNKEKQASADADSIPEFNWYTWNGQFAQPHFIPNNTASSTADYVQEMKTAYAATRLHLNEDLRLLLGVNYTQASNAGNNYGSKTDYDQSKTMPYVGVTYNLTPNYTAYASYSTIFRPQSGLDTHGNALAPVEGTAYEAGLKGSWLKDRLTGSIALFNTKQNNYPLRASDSASIIRRYSVGDLNTKGYEVDLAGKVTENINLIFGFTQISMKDDTSGDKARTYLPSRIFNVLATYQIPVLPALKVGAGLTWQDKTYQDIVSTAYVGGEAVPFAGTIRQSSYALVNVMASYEVNNHISIQANGNNITNKKYLNSFPDGEGFYGAPANYTVGMTFKY</sequence>
<evidence type="ECO:0000256" key="7">
    <source>
        <dbReference type="ARBA" id="ARBA00022729"/>
    </source>
</evidence>
<evidence type="ECO:0000313" key="20">
    <source>
        <dbReference type="EMBL" id="AXI03333.1"/>
    </source>
</evidence>
<feature type="domain" description="TonB-dependent receptor-like beta-barrel" evidence="18">
    <location>
        <begin position="255"/>
        <end position="686"/>
    </location>
</feature>
<dbReference type="PROSITE" id="PS52016">
    <property type="entry name" value="TONB_DEPENDENT_REC_3"/>
    <property type="match status" value="1"/>
</dbReference>
<keyword evidence="3 14" id="KW-0813">Transport</keyword>
<keyword evidence="21" id="KW-1185">Reference proteome</keyword>
<evidence type="ECO:0000256" key="16">
    <source>
        <dbReference type="RuleBase" id="RU003357"/>
    </source>
</evidence>
<protein>
    <submittedName>
        <fullName evidence="20">TonB-dependent siderophore receptor</fullName>
    </submittedName>
</protein>
<evidence type="ECO:0000256" key="13">
    <source>
        <dbReference type="ARBA" id="ARBA00023237"/>
    </source>
</evidence>
<evidence type="ECO:0000256" key="2">
    <source>
        <dbReference type="ARBA" id="ARBA00009810"/>
    </source>
</evidence>
<keyword evidence="5" id="KW-0410">Iron transport</keyword>
<keyword evidence="9" id="KW-0406">Ion transport</keyword>
<evidence type="ECO:0000313" key="21">
    <source>
        <dbReference type="Proteomes" id="UP000253940"/>
    </source>
</evidence>
<evidence type="ECO:0000256" key="12">
    <source>
        <dbReference type="ARBA" id="ARBA00023170"/>
    </source>
</evidence>
<evidence type="ECO:0000256" key="3">
    <source>
        <dbReference type="ARBA" id="ARBA00022448"/>
    </source>
</evidence>
<comment type="subcellular location">
    <subcellularLocation>
        <location evidence="1 14">Cell outer membrane</location>
        <topology evidence="1 14">Multi-pass membrane protein</topology>
    </subcellularLocation>
</comment>
<dbReference type="InterPro" id="IPR000531">
    <property type="entry name" value="Beta-barrel_TonB"/>
</dbReference>
<evidence type="ECO:0000256" key="17">
    <source>
        <dbReference type="SAM" id="SignalP"/>
    </source>
</evidence>
<dbReference type="Pfam" id="PF00593">
    <property type="entry name" value="TonB_dep_Rec_b-barrel"/>
    <property type="match status" value="1"/>
</dbReference>
<dbReference type="KEGG" id="mbah:HYN46_11065"/>
<evidence type="ECO:0000256" key="9">
    <source>
        <dbReference type="ARBA" id="ARBA00023065"/>
    </source>
</evidence>
<dbReference type="Proteomes" id="UP000253940">
    <property type="component" value="Chromosome"/>
</dbReference>
<feature type="domain" description="TonB-dependent receptor plug" evidence="19">
    <location>
        <begin position="66"/>
        <end position="166"/>
    </location>
</feature>
<evidence type="ECO:0000256" key="4">
    <source>
        <dbReference type="ARBA" id="ARBA00022452"/>
    </source>
</evidence>
<dbReference type="GO" id="GO:0038023">
    <property type="term" value="F:signaling receptor activity"/>
    <property type="evidence" value="ECO:0007669"/>
    <property type="project" value="InterPro"/>
</dbReference>
<dbReference type="InterPro" id="IPR037066">
    <property type="entry name" value="Plug_dom_sf"/>
</dbReference>
<evidence type="ECO:0000256" key="14">
    <source>
        <dbReference type="PROSITE-ProRule" id="PRU01360"/>
    </source>
</evidence>
<evidence type="ECO:0000256" key="11">
    <source>
        <dbReference type="ARBA" id="ARBA00023136"/>
    </source>
</evidence>
<evidence type="ECO:0000259" key="18">
    <source>
        <dbReference type="Pfam" id="PF00593"/>
    </source>
</evidence>
<keyword evidence="10 15" id="KW-0798">TonB box</keyword>
<gene>
    <name evidence="20" type="ORF">HYN46_11065</name>
</gene>
<dbReference type="GO" id="GO:0015344">
    <property type="term" value="F:siderophore uptake transmembrane transporter activity"/>
    <property type="evidence" value="ECO:0007669"/>
    <property type="project" value="TreeGrafter"/>
</dbReference>
<dbReference type="SUPFAM" id="SSF56935">
    <property type="entry name" value="Porins"/>
    <property type="match status" value="1"/>
</dbReference>
<dbReference type="PROSITE" id="PS00430">
    <property type="entry name" value="TONB_DEPENDENT_REC_1"/>
    <property type="match status" value="1"/>
</dbReference>
<feature type="chain" id="PRO_5016608011" evidence="17">
    <location>
        <begin position="22"/>
        <end position="716"/>
    </location>
</feature>
<dbReference type="InterPro" id="IPR012910">
    <property type="entry name" value="Plug_dom"/>
</dbReference>
<keyword evidence="7 17" id="KW-0732">Signal</keyword>
<evidence type="ECO:0000256" key="5">
    <source>
        <dbReference type="ARBA" id="ARBA00022496"/>
    </source>
</evidence>
<keyword evidence="4 14" id="KW-1134">Transmembrane beta strand</keyword>
<dbReference type="EMBL" id="CP031222">
    <property type="protein sequence ID" value="AXI03333.1"/>
    <property type="molecule type" value="Genomic_DNA"/>
</dbReference>
<dbReference type="FunFam" id="2.170.130.10:FF:000010">
    <property type="entry name" value="Ferripyoverdine receptor"/>
    <property type="match status" value="1"/>
</dbReference>
<comment type="similarity">
    <text evidence="2 14 16">Belongs to the TonB-dependent receptor family.</text>
</comment>
<evidence type="ECO:0000256" key="1">
    <source>
        <dbReference type="ARBA" id="ARBA00004571"/>
    </source>
</evidence>
<dbReference type="InterPro" id="IPR039426">
    <property type="entry name" value="TonB-dep_rcpt-like"/>
</dbReference>
<dbReference type="Gene3D" id="2.170.130.10">
    <property type="entry name" value="TonB-dependent receptor, plug domain"/>
    <property type="match status" value="1"/>
</dbReference>
<keyword evidence="8" id="KW-0408">Iron</keyword>
<dbReference type="InterPro" id="IPR010916">
    <property type="entry name" value="TonB_box_CS"/>
</dbReference>
<evidence type="ECO:0000256" key="15">
    <source>
        <dbReference type="PROSITE-ProRule" id="PRU10143"/>
    </source>
</evidence>
<reference evidence="20 21" key="1">
    <citation type="submission" date="2018-07" db="EMBL/GenBank/DDBJ databases">
        <title>Genome sequencing of Moraxellaceae gen. HYN0046.</title>
        <authorList>
            <person name="Kim M."/>
            <person name="Yi H."/>
        </authorList>
    </citation>
    <scope>NUCLEOTIDE SEQUENCE [LARGE SCALE GENOMIC DNA]</scope>
    <source>
        <strain evidence="20 21">HYN0046</strain>
    </source>
</reference>
<dbReference type="NCBIfam" id="TIGR01783">
    <property type="entry name" value="TonB-siderophor"/>
    <property type="match status" value="1"/>
</dbReference>
<keyword evidence="12 20" id="KW-0675">Receptor</keyword>
<evidence type="ECO:0000256" key="6">
    <source>
        <dbReference type="ARBA" id="ARBA00022692"/>
    </source>
</evidence>
<dbReference type="Gene3D" id="2.40.170.20">
    <property type="entry name" value="TonB-dependent receptor, beta-barrel domain"/>
    <property type="match status" value="1"/>
</dbReference>
<keyword evidence="13 14" id="KW-0998">Cell outer membrane</keyword>
<keyword evidence="6 14" id="KW-0812">Transmembrane</keyword>
<dbReference type="Pfam" id="PF07715">
    <property type="entry name" value="Plug"/>
    <property type="match status" value="1"/>
</dbReference>
<dbReference type="OrthoDB" id="8663017at2"/>
<evidence type="ECO:0000259" key="19">
    <source>
        <dbReference type="Pfam" id="PF07715"/>
    </source>
</evidence>
<dbReference type="PANTHER" id="PTHR32552:SF74">
    <property type="entry name" value="HYDROXAMATE SIDEROPHORE RECEPTOR FHUE"/>
    <property type="match status" value="1"/>
</dbReference>
<dbReference type="PANTHER" id="PTHR32552">
    <property type="entry name" value="FERRICHROME IRON RECEPTOR-RELATED"/>
    <property type="match status" value="1"/>
</dbReference>
<evidence type="ECO:0000256" key="8">
    <source>
        <dbReference type="ARBA" id="ARBA00023004"/>
    </source>
</evidence>
<keyword evidence="11 14" id="KW-0472">Membrane</keyword>
<organism evidence="20 21">
    <name type="scientific">Aquirhabdus parva</name>
    <dbReference type="NCBI Taxonomy" id="2283318"/>
    <lineage>
        <taxon>Bacteria</taxon>
        <taxon>Pseudomonadati</taxon>
        <taxon>Pseudomonadota</taxon>
        <taxon>Gammaproteobacteria</taxon>
        <taxon>Moraxellales</taxon>
        <taxon>Moraxellaceae</taxon>
        <taxon>Aquirhabdus</taxon>
    </lineage>
</organism>
<dbReference type="GO" id="GO:0015891">
    <property type="term" value="P:siderophore transport"/>
    <property type="evidence" value="ECO:0007669"/>
    <property type="project" value="InterPro"/>
</dbReference>
<proteinExistence type="inferred from homology"/>
<dbReference type="CDD" id="cd01347">
    <property type="entry name" value="ligand_gated_channel"/>
    <property type="match status" value="1"/>
</dbReference>
<evidence type="ECO:0000256" key="10">
    <source>
        <dbReference type="ARBA" id="ARBA00023077"/>
    </source>
</evidence>
<dbReference type="InterPro" id="IPR036942">
    <property type="entry name" value="Beta-barrel_TonB_sf"/>
</dbReference>
<dbReference type="GO" id="GO:0009279">
    <property type="term" value="C:cell outer membrane"/>
    <property type="evidence" value="ECO:0007669"/>
    <property type="project" value="UniProtKB-SubCell"/>
</dbReference>
<dbReference type="AlphaFoldDB" id="A0A345P7S4"/>